<proteinExistence type="predicted"/>
<evidence type="ECO:0000313" key="1">
    <source>
        <dbReference type="EMBL" id="MFD0991034.1"/>
    </source>
</evidence>
<sequence length="165" mass="19884">MKPKLKFMLDYGTNPLWSNDEFTSQKFGYHIDRLEDLGLSAKTIELSKIVTSLYWDRLNPIYQMLPSFWSGEMHLFFQRKLKELFELVVDEIGNDYEIENKEEQEINTTIDTQNIDIEVNEFLKNPNSFYRRNGIKFNKTDDEEKRYVALEYEKWMKIESEILNK</sequence>
<comment type="caution">
    <text evidence="1">The sequence shown here is derived from an EMBL/GenBank/DDBJ whole genome shotgun (WGS) entry which is preliminary data.</text>
</comment>
<name>A0ABW3JM88_9FLAO</name>
<organism evidence="1 2">
    <name type="scientific">Mariniflexile jejuense</name>
    <dbReference type="NCBI Taxonomy" id="1173582"/>
    <lineage>
        <taxon>Bacteria</taxon>
        <taxon>Pseudomonadati</taxon>
        <taxon>Bacteroidota</taxon>
        <taxon>Flavobacteriia</taxon>
        <taxon>Flavobacteriales</taxon>
        <taxon>Flavobacteriaceae</taxon>
        <taxon>Mariniflexile</taxon>
    </lineage>
</organism>
<dbReference type="EMBL" id="JBHTJI010000030">
    <property type="protein sequence ID" value="MFD0991034.1"/>
    <property type="molecule type" value="Genomic_DNA"/>
</dbReference>
<keyword evidence="2" id="KW-1185">Reference proteome</keyword>
<dbReference type="RefSeq" id="WP_379926707.1">
    <property type="nucleotide sequence ID" value="NZ_JBHTJI010000030.1"/>
</dbReference>
<evidence type="ECO:0000313" key="2">
    <source>
        <dbReference type="Proteomes" id="UP001597061"/>
    </source>
</evidence>
<accession>A0ABW3JM88</accession>
<dbReference type="Proteomes" id="UP001597061">
    <property type="component" value="Unassembled WGS sequence"/>
</dbReference>
<gene>
    <name evidence="1" type="ORF">ACFQ1R_13075</name>
</gene>
<reference evidence="2" key="1">
    <citation type="journal article" date="2019" name="Int. J. Syst. Evol. Microbiol.">
        <title>The Global Catalogue of Microorganisms (GCM) 10K type strain sequencing project: providing services to taxonomists for standard genome sequencing and annotation.</title>
        <authorList>
            <consortium name="The Broad Institute Genomics Platform"/>
            <consortium name="The Broad Institute Genome Sequencing Center for Infectious Disease"/>
            <person name="Wu L."/>
            <person name="Ma J."/>
        </authorList>
    </citation>
    <scope>NUCLEOTIDE SEQUENCE [LARGE SCALE GENOMIC DNA]</scope>
    <source>
        <strain evidence="2">CCUG 62414</strain>
    </source>
</reference>
<protein>
    <submittedName>
        <fullName evidence="1">Uncharacterized protein</fullName>
    </submittedName>
</protein>